<dbReference type="EMBL" id="MIGX01000071">
    <property type="protein sequence ID" value="PPT89213.1"/>
    <property type="molecule type" value="Genomic_DNA"/>
</dbReference>
<reference evidence="1 2" key="1">
    <citation type="submission" date="2016-08" db="EMBL/GenBank/DDBJ databases">
        <title>Evolution of the type three secretion system and type three effector repertoires in Xanthomonas.</title>
        <authorList>
            <person name="Merda D."/>
            <person name="Briand M."/>
            <person name="Bosis E."/>
            <person name="Rousseau C."/>
            <person name="Portier P."/>
            <person name="Jacques M.-A."/>
            <person name="Fischer-Le Saux M."/>
        </authorList>
    </citation>
    <scope>NUCLEOTIDE SEQUENCE [LARGE SCALE GENOMIC DNA]</scope>
    <source>
        <strain evidence="1 2">CFBP 4691</strain>
    </source>
</reference>
<proteinExistence type="predicted"/>
<dbReference type="OrthoDB" id="9157648at2"/>
<dbReference type="Proteomes" id="UP000239898">
    <property type="component" value="Unassembled WGS sequence"/>
</dbReference>
<evidence type="ECO:0000313" key="1">
    <source>
        <dbReference type="EMBL" id="PPT89213.1"/>
    </source>
</evidence>
<accession>A0A2S6ZD11</accession>
<sequence>MHAGSVHHNGQRLVCDDPVIDALLTYAQTDQPAPPHIANGTASRLEMHAHPGLEAALATFKRAFTVETADLVSHTDTAERTTERIDADIHIAMLMKVIEQGTRAFGTNASIEVEGGDHVPAARFLAAHAPAITAEDDLLDRFIERKIGPDHELRVRLGAQSLLHAATKKEFQLSGLAGSIAVSSGLGSAWELVVSQMMKNHVFGKNFSPSKYALQLAGIDSVPPALIETLDTIFVLSIIKGMKGEGCSLRNLLPKAMQAGAISSVLSLPNNLLQYVGFKSRPVDLAANAATNEMAIFGAASGIPPEVKENGELMRAGLFQAMKDDLIARPADGTSAKRTIEQMTKHALDVAPGESTAVKSIGLASIIGMIPLIAGEKATGVMSEKMLRIFRSTVFNPIEAIALNALALGSRIKIPGLFNSDNARHARVVQTILVRASEQMGAEGRDEIGAEELHRLLAPRSEFLRHVGTAIVNGMNMGLETIPMLARKLGYGQVPLHARIPYQDLPTSAPVPQASP</sequence>
<dbReference type="InterPro" id="IPR053430">
    <property type="entry name" value="Plant_immune_effector"/>
</dbReference>
<dbReference type="AlphaFoldDB" id="A0A2S6ZD11"/>
<gene>
    <name evidence="1" type="ORF">XthCFBP4691_13910</name>
</gene>
<name>A0A2S6ZD11_9XANT</name>
<protein>
    <submittedName>
        <fullName evidence="1">Type III effector</fullName>
    </submittedName>
</protein>
<dbReference type="NCBIfam" id="NF041309">
    <property type="entry name" value="XopB"/>
    <property type="match status" value="1"/>
</dbReference>
<evidence type="ECO:0000313" key="2">
    <source>
        <dbReference type="Proteomes" id="UP000239898"/>
    </source>
</evidence>
<comment type="caution">
    <text evidence="1">The sequence shown here is derived from an EMBL/GenBank/DDBJ whole genome shotgun (WGS) entry which is preliminary data.</text>
</comment>
<organism evidence="1 2">
    <name type="scientific">Xanthomonas theicola</name>
    <dbReference type="NCBI Taxonomy" id="56464"/>
    <lineage>
        <taxon>Bacteria</taxon>
        <taxon>Pseudomonadati</taxon>
        <taxon>Pseudomonadota</taxon>
        <taxon>Gammaproteobacteria</taxon>
        <taxon>Lysobacterales</taxon>
        <taxon>Lysobacteraceae</taxon>
        <taxon>Xanthomonas</taxon>
    </lineage>
</organism>
<keyword evidence="2" id="KW-1185">Reference proteome</keyword>